<evidence type="ECO:0000256" key="2">
    <source>
        <dbReference type="ARBA" id="ARBA00006236"/>
    </source>
</evidence>
<comment type="caution">
    <text evidence="10">The sequence shown here is derived from an EMBL/GenBank/DDBJ whole genome shotgun (WGS) entry which is preliminary data.</text>
</comment>
<comment type="caution">
    <text evidence="8">Lacks conserved residue(s) required for the propagation of feature annotation.</text>
</comment>
<proteinExistence type="inferred from homology"/>
<accession>A0ABP3U2V9</accession>
<feature type="transmembrane region" description="Helical" evidence="8">
    <location>
        <begin position="78"/>
        <end position="97"/>
    </location>
</feature>
<dbReference type="Proteomes" id="UP001501523">
    <property type="component" value="Unassembled WGS sequence"/>
</dbReference>
<evidence type="ECO:0000256" key="1">
    <source>
        <dbReference type="ARBA" id="ARBA00004651"/>
    </source>
</evidence>
<dbReference type="SUPFAM" id="SSF103473">
    <property type="entry name" value="MFS general substrate transporter"/>
    <property type="match status" value="1"/>
</dbReference>
<dbReference type="PANTHER" id="PTHR23502:SF132">
    <property type="entry name" value="POLYAMINE TRANSPORTER 2-RELATED"/>
    <property type="match status" value="1"/>
</dbReference>
<dbReference type="CDD" id="cd17320">
    <property type="entry name" value="MFS_MdfA_MDR_like"/>
    <property type="match status" value="1"/>
</dbReference>
<keyword evidence="7 8" id="KW-0472">Membrane</keyword>
<dbReference type="NCBIfam" id="TIGR00710">
    <property type="entry name" value="efflux_Bcr_CflA"/>
    <property type="match status" value="1"/>
</dbReference>
<evidence type="ECO:0000313" key="10">
    <source>
        <dbReference type="EMBL" id="GAA0720977.1"/>
    </source>
</evidence>
<keyword evidence="5 8" id="KW-0812">Transmembrane</keyword>
<organism evidence="10 11">
    <name type="scientific">Dokdonella soli</name>
    <dbReference type="NCBI Taxonomy" id="529810"/>
    <lineage>
        <taxon>Bacteria</taxon>
        <taxon>Pseudomonadati</taxon>
        <taxon>Pseudomonadota</taxon>
        <taxon>Gammaproteobacteria</taxon>
        <taxon>Lysobacterales</taxon>
        <taxon>Rhodanobacteraceae</taxon>
        <taxon>Dokdonella</taxon>
    </lineage>
</organism>
<keyword evidence="6 8" id="KW-1133">Transmembrane helix</keyword>
<dbReference type="PRINTS" id="PR01035">
    <property type="entry name" value="TCRTETA"/>
</dbReference>
<name>A0ABP3U2V9_9GAMM</name>
<keyword evidence="11" id="KW-1185">Reference proteome</keyword>
<dbReference type="PANTHER" id="PTHR23502">
    <property type="entry name" value="MAJOR FACILITATOR SUPERFAMILY"/>
    <property type="match status" value="1"/>
</dbReference>
<evidence type="ECO:0000259" key="9">
    <source>
        <dbReference type="PROSITE" id="PS50850"/>
    </source>
</evidence>
<dbReference type="InterPro" id="IPR004812">
    <property type="entry name" value="Efflux_drug-R_Bcr/CmlA"/>
</dbReference>
<evidence type="ECO:0000256" key="8">
    <source>
        <dbReference type="RuleBase" id="RU365088"/>
    </source>
</evidence>
<reference evidence="11" key="1">
    <citation type="journal article" date="2019" name="Int. J. Syst. Evol. Microbiol.">
        <title>The Global Catalogue of Microorganisms (GCM) 10K type strain sequencing project: providing services to taxonomists for standard genome sequencing and annotation.</title>
        <authorList>
            <consortium name="The Broad Institute Genomics Platform"/>
            <consortium name="The Broad Institute Genome Sequencing Center for Infectious Disease"/>
            <person name="Wu L."/>
            <person name="Ma J."/>
        </authorList>
    </citation>
    <scope>NUCLEOTIDE SEQUENCE [LARGE SCALE GENOMIC DNA]</scope>
    <source>
        <strain evidence="11">JCM 15421</strain>
    </source>
</reference>
<gene>
    <name evidence="10" type="ORF">GCM10009105_30910</name>
</gene>
<dbReference type="InterPro" id="IPR036259">
    <property type="entry name" value="MFS_trans_sf"/>
</dbReference>
<feature type="transmembrane region" description="Helical" evidence="8">
    <location>
        <begin position="347"/>
        <end position="368"/>
    </location>
</feature>
<evidence type="ECO:0000256" key="5">
    <source>
        <dbReference type="ARBA" id="ARBA00022692"/>
    </source>
</evidence>
<feature type="transmembrane region" description="Helical" evidence="8">
    <location>
        <begin position="136"/>
        <end position="160"/>
    </location>
</feature>
<feature type="domain" description="Major facilitator superfamily (MFS) profile" evidence="9">
    <location>
        <begin position="12"/>
        <end position="408"/>
    </location>
</feature>
<comment type="subcellular location">
    <subcellularLocation>
        <location evidence="8">Cell inner membrane</location>
        <topology evidence="8">Multi-pass membrane protein</topology>
    </subcellularLocation>
    <subcellularLocation>
        <location evidence="1">Cell membrane</location>
        <topology evidence="1">Multi-pass membrane protein</topology>
    </subcellularLocation>
</comment>
<feature type="transmembrane region" description="Helical" evidence="8">
    <location>
        <begin position="103"/>
        <end position="124"/>
    </location>
</feature>
<feature type="transmembrane region" description="Helical" evidence="8">
    <location>
        <begin position="48"/>
        <end position="66"/>
    </location>
</feature>
<evidence type="ECO:0000256" key="6">
    <source>
        <dbReference type="ARBA" id="ARBA00022989"/>
    </source>
</evidence>
<feature type="transmembrane region" description="Helical" evidence="8">
    <location>
        <begin position="285"/>
        <end position="304"/>
    </location>
</feature>
<dbReference type="Gene3D" id="1.20.1720.10">
    <property type="entry name" value="Multidrug resistance protein D"/>
    <property type="match status" value="1"/>
</dbReference>
<dbReference type="InterPro" id="IPR001958">
    <property type="entry name" value="Tet-R_TetA/multi-R_MdtG-like"/>
</dbReference>
<protein>
    <recommendedName>
        <fullName evidence="8">Bcr/CflA family efflux transporter</fullName>
    </recommendedName>
</protein>
<keyword evidence="4" id="KW-1003">Cell membrane</keyword>
<dbReference type="Pfam" id="PF07690">
    <property type="entry name" value="MFS_1"/>
    <property type="match status" value="1"/>
</dbReference>
<feature type="transmembrane region" description="Helical" evidence="8">
    <location>
        <begin position="254"/>
        <end position="273"/>
    </location>
</feature>
<evidence type="ECO:0000313" key="11">
    <source>
        <dbReference type="Proteomes" id="UP001501523"/>
    </source>
</evidence>
<comment type="similarity">
    <text evidence="2 8">Belongs to the major facilitator superfamily. Bcr/CmlA family.</text>
</comment>
<dbReference type="InterPro" id="IPR011701">
    <property type="entry name" value="MFS"/>
</dbReference>
<sequence>MTPAATPRRRLLAPLLAALAMFGPFSIDTIFPAFPAIGAQLRANPFAMQQTISVYMIAYALMSLLHGPFSDALGRRRVILAGVIVFSLASIGCALSGTIEALLAFRVLQGVSAGAGLIVGRAIIRDCYDGIEAQKLMSTVSMIFGIAPAVAPIVGGWVIAFARWPMIFWLLAAFALVLWLACLALLPETHPRERRVALSPRELAKTYRMIFGDRAFYPLALAGSLNFNALWIYISSAPAVVLNLLKLDAQHFAWLFVPAISGMMFGAFLSGRLAGRLSAGATVRLGYTIMLAAGALNLIVAFALPTPRVPWSVLPIGLHAIGIGINFPTLTLLLLDRFPQHRGAVSSVQAFISLVISATIASVISPLLSGSMVWLASGALLSTALGFGAWRLYRVIQQREMQLAGAQA</sequence>
<dbReference type="PROSITE" id="PS50850">
    <property type="entry name" value="MFS"/>
    <property type="match status" value="1"/>
</dbReference>
<evidence type="ECO:0000256" key="3">
    <source>
        <dbReference type="ARBA" id="ARBA00022448"/>
    </source>
</evidence>
<evidence type="ECO:0000256" key="4">
    <source>
        <dbReference type="ARBA" id="ARBA00022475"/>
    </source>
</evidence>
<feature type="transmembrane region" description="Helical" evidence="8">
    <location>
        <begin position="215"/>
        <end position="234"/>
    </location>
</feature>
<feature type="transmembrane region" description="Helical" evidence="8">
    <location>
        <begin position="316"/>
        <end position="335"/>
    </location>
</feature>
<dbReference type="EMBL" id="BAAAEU010000024">
    <property type="protein sequence ID" value="GAA0720977.1"/>
    <property type="molecule type" value="Genomic_DNA"/>
</dbReference>
<evidence type="ECO:0000256" key="7">
    <source>
        <dbReference type="ARBA" id="ARBA00023136"/>
    </source>
</evidence>
<feature type="transmembrane region" description="Helical" evidence="8">
    <location>
        <begin position="166"/>
        <end position="186"/>
    </location>
</feature>
<keyword evidence="8" id="KW-0997">Cell inner membrane</keyword>
<dbReference type="InterPro" id="IPR020846">
    <property type="entry name" value="MFS_dom"/>
</dbReference>
<feature type="transmembrane region" description="Helical" evidence="8">
    <location>
        <begin position="374"/>
        <end position="393"/>
    </location>
</feature>
<keyword evidence="3 8" id="KW-0813">Transport</keyword>
<dbReference type="RefSeq" id="WP_343792739.1">
    <property type="nucleotide sequence ID" value="NZ_BAAAEU010000024.1"/>
</dbReference>